<dbReference type="InterPro" id="IPR009057">
    <property type="entry name" value="Homeodomain-like_sf"/>
</dbReference>
<keyword evidence="5" id="KW-1185">Reference proteome</keyword>
<dbReference type="Proteomes" id="UP000677054">
    <property type="component" value="Unassembled WGS sequence"/>
</dbReference>
<dbReference type="GO" id="GO:0003677">
    <property type="term" value="F:DNA binding"/>
    <property type="evidence" value="ECO:0007669"/>
    <property type="project" value="UniProtKB-KW"/>
</dbReference>
<dbReference type="PANTHER" id="PTHR19303">
    <property type="entry name" value="TRANSPOSON"/>
    <property type="match status" value="1"/>
</dbReference>
<protein>
    <recommendedName>
        <fullName evidence="3">HTH CENPB-type domain-containing protein</fullName>
    </recommendedName>
</protein>
<feature type="non-terminal residue" evidence="4">
    <location>
        <position position="260"/>
    </location>
</feature>
<dbReference type="PANTHER" id="PTHR19303:SF52">
    <property type="entry name" value="TIGGER TRANSPOSABLE ELEMENT-DERIVED PROTEIN 6"/>
    <property type="match status" value="1"/>
</dbReference>
<dbReference type="Pfam" id="PF03221">
    <property type="entry name" value="HTH_Tnp_Tc5"/>
    <property type="match status" value="1"/>
</dbReference>
<feature type="domain" description="HTH CENPB-type" evidence="3">
    <location>
        <begin position="59"/>
        <end position="97"/>
    </location>
</feature>
<evidence type="ECO:0000256" key="2">
    <source>
        <dbReference type="ARBA" id="ARBA00023125"/>
    </source>
</evidence>
<dbReference type="EMBL" id="CAJPEV010000342">
    <property type="protein sequence ID" value="CAG0884226.1"/>
    <property type="molecule type" value="Genomic_DNA"/>
</dbReference>
<evidence type="ECO:0000313" key="4">
    <source>
        <dbReference type="EMBL" id="CAD7242954.1"/>
    </source>
</evidence>
<comment type="subcellular location">
    <subcellularLocation>
        <location evidence="1">Nucleus</location>
    </subcellularLocation>
</comment>
<accession>A0A7R8X9C3</accession>
<feature type="non-terminal residue" evidence="4">
    <location>
        <position position="1"/>
    </location>
</feature>
<keyword evidence="2" id="KW-0238">DNA-binding</keyword>
<name>A0A7R8X9C3_9CRUS</name>
<dbReference type="InterPro" id="IPR050863">
    <property type="entry name" value="CenT-Element_Derived"/>
</dbReference>
<proteinExistence type="predicted"/>
<reference evidence="4" key="1">
    <citation type="submission" date="2020-11" db="EMBL/GenBank/DDBJ databases">
        <authorList>
            <person name="Tran Van P."/>
        </authorList>
    </citation>
    <scope>NUCLEOTIDE SEQUENCE</scope>
</reference>
<dbReference type="InterPro" id="IPR006600">
    <property type="entry name" value="HTH_CenpB_DNA-bd_dom"/>
</dbReference>
<dbReference type="AlphaFoldDB" id="A0A7R8X9C3"/>
<evidence type="ECO:0000259" key="3">
    <source>
        <dbReference type="Pfam" id="PF03221"/>
    </source>
</evidence>
<dbReference type="Gene3D" id="1.10.10.60">
    <property type="entry name" value="Homeodomain-like"/>
    <property type="match status" value="2"/>
</dbReference>
<dbReference type="OrthoDB" id="6351046at2759"/>
<organism evidence="4">
    <name type="scientific">Darwinula stevensoni</name>
    <dbReference type="NCBI Taxonomy" id="69355"/>
    <lineage>
        <taxon>Eukaryota</taxon>
        <taxon>Metazoa</taxon>
        <taxon>Ecdysozoa</taxon>
        <taxon>Arthropoda</taxon>
        <taxon>Crustacea</taxon>
        <taxon>Oligostraca</taxon>
        <taxon>Ostracoda</taxon>
        <taxon>Podocopa</taxon>
        <taxon>Podocopida</taxon>
        <taxon>Darwinulocopina</taxon>
        <taxon>Darwinuloidea</taxon>
        <taxon>Darwinulidae</taxon>
        <taxon>Darwinula</taxon>
    </lineage>
</organism>
<dbReference type="SUPFAM" id="SSF46689">
    <property type="entry name" value="Homeodomain-like"/>
    <property type="match status" value="1"/>
</dbReference>
<evidence type="ECO:0000313" key="5">
    <source>
        <dbReference type="Proteomes" id="UP000677054"/>
    </source>
</evidence>
<gene>
    <name evidence="4" type="ORF">DSTB1V02_LOCUS2894</name>
</gene>
<dbReference type="EMBL" id="LR899859">
    <property type="protein sequence ID" value="CAD7242954.1"/>
    <property type="molecule type" value="Genomic_DNA"/>
</dbReference>
<evidence type="ECO:0000256" key="1">
    <source>
        <dbReference type="ARBA" id="ARBA00004123"/>
    </source>
</evidence>
<dbReference type="GO" id="GO:0005634">
    <property type="term" value="C:nucleus"/>
    <property type="evidence" value="ECO:0007669"/>
    <property type="project" value="UniProtKB-SubCell"/>
</dbReference>
<sequence>RCWQKKKDVAKDFGITPSTLSTFLKDRSKIEEKSCEVNIGPHRKKIRTATFEDLDKAVGPLIQEKALQLAAALGHTNFLASVGWLNRFRDRFGIAAKAICGEESANTIVKCWKKTGIIDMALNVDDSDEDPGEDSTIRELWATIAGRSEIPAELGFNDFIAADDQLLVTSEITDDEIVQSVMPAADNSGSDDDEATETVPAKKTSAADAFAIFECVKNVLSCSDIANDEVYDLLKRVEDAMLTSVTKNFVQSKITNYFKK</sequence>